<evidence type="ECO:0000313" key="6">
    <source>
        <dbReference type="Proteomes" id="UP000887013"/>
    </source>
</evidence>
<dbReference type="EMBL" id="BMAW01052596">
    <property type="protein sequence ID" value="GFS86408.1"/>
    <property type="molecule type" value="Genomic_DNA"/>
</dbReference>
<dbReference type="OrthoDB" id="5959761at2759"/>
<evidence type="ECO:0000256" key="2">
    <source>
        <dbReference type="ARBA" id="ARBA00011836"/>
    </source>
</evidence>
<keyword evidence="4" id="KW-0688">Ribosomal frameshifting</keyword>
<keyword evidence="6" id="KW-1185">Reference proteome</keyword>
<dbReference type="InterPro" id="IPR038581">
    <property type="entry name" value="ODC_AZ_sf"/>
</dbReference>
<dbReference type="PANTHER" id="PTHR10279:SF10">
    <property type="entry name" value="ORNITHINE DECARBOXYLASE ANTIZYME"/>
    <property type="match status" value="1"/>
</dbReference>
<dbReference type="Proteomes" id="UP000887013">
    <property type="component" value="Unassembled WGS sequence"/>
</dbReference>
<dbReference type="InterPro" id="IPR016181">
    <property type="entry name" value="Acyl_CoA_acyltransferase"/>
</dbReference>
<dbReference type="SUPFAM" id="SSF55729">
    <property type="entry name" value="Acyl-CoA N-acyltransferases (Nat)"/>
    <property type="match status" value="1"/>
</dbReference>
<dbReference type="InterPro" id="IPR002993">
    <property type="entry name" value="ODC_AZ"/>
</dbReference>
<dbReference type="GO" id="GO:0005634">
    <property type="term" value="C:nucleus"/>
    <property type="evidence" value="ECO:0007669"/>
    <property type="project" value="TreeGrafter"/>
</dbReference>
<name>A0A8X6MZT0_NEPPI</name>
<dbReference type="AlphaFoldDB" id="A0A8X6MZT0"/>
<dbReference type="GO" id="GO:0005737">
    <property type="term" value="C:cytoplasm"/>
    <property type="evidence" value="ECO:0007669"/>
    <property type="project" value="TreeGrafter"/>
</dbReference>
<comment type="subunit">
    <text evidence="2">Interacts with ODC1 and thereby sterically blocks ODC homodimerization.</text>
</comment>
<dbReference type="GO" id="GO:0075523">
    <property type="term" value="P:viral translational frameshifting"/>
    <property type="evidence" value="ECO:0007669"/>
    <property type="project" value="UniProtKB-KW"/>
</dbReference>
<dbReference type="Gene3D" id="3.40.630.60">
    <property type="match status" value="1"/>
</dbReference>
<comment type="caution">
    <text evidence="5">The sequence shown here is derived from an EMBL/GenBank/DDBJ whole genome shotgun (WGS) entry which is preliminary data.</text>
</comment>
<dbReference type="PANTHER" id="PTHR10279">
    <property type="entry name" value="ORNITHINE DECARBOXYLASE ANTIZYME"/>
    <property type="match status" value="1"/>
</dbReference>
<evidence type="ECO:0000256" key="3">
    <source>
        <dbReference type="ARBA" id="ARBA00017712"/>
    </source>
</evidence>
<protein>
    <recommendedName>
        <fullName evidence="3">Ornithine decarboxylase antizyme</fullName>
    </recommendedName>
</protein>
<reference evidence="5" key="1">
    <citation type="submission" date="2020-08" db="EMBL/GenBank/DDBJ databases">
        <title>Multicomponent nature underlies the extraordinary mechanical properties of spider dragline silk.</title>
        <authorList>
            <person name="Kono N."/>
            <person name="Nakamura H."/>
            <person name="Mori M."/>
            <person name="Yoshida Y."/>
            <person name="Ohtoshi R."/>
            <person name="Malay A.D."/>
            <person name="Moran D.A.P."/>
            <person name="Tomita M."/>
            <person name="Numata K."/>
            <person name="Arakawa K."/>
        </authorList>
    </citation>
    <scope>NUCLEOTIDE SEQUENCE</scope>
</reference>
<evidence type="ECO:0000256" key="4">
    <source>
        <dbReference type="ARBA" id="ARBA00022758"/>
    </source>
</evidence>
<proteinExistence type="inferred from homology"/>
<organism evidence="5 6">
    <name type="scientific">Nephila pilipes</name>
    <name type="common">Giant wood spider</name>
    <name type="synonym">Nephila maculata</name>
    <dbReference type="NCBI Taxonomy" id="299642"/>
    <lineage>
        <taxon>Eukaryota</taxon>
        <taxon>Metazoa</taxon>
        <taxon>Ecdysozoa</taxon>
        <taxon>Arthropoda</taxon>
        <taxon>Chelicerata</taxon>
        <taxon>Arachnida</taxon>
        <taxon>Araneae</taxon>
        <taxon>Araneomorphae</taxon>
        <taxon>Entelegynae</taxon>
        <taxon>Araneoidea</taxon>
        <taxon>Nephilidae</taxon>
        <taxon>Nephila</taxon>
    </lineage>
</organism>
<dbReference type="GO" id="GO:0045732">
    <property type="term" value="P:positive regulation of protein catabolic process"/>
    <property type="evidence" value="ECO:0007669"/>
    <property type="project" value="TreeGrafter"/>
</dbReference>
<evidence type="ECO:0000313" key="5">
    <source>
        <dbReference type="EMBL" id="GFS86408.1"/>
    </source>
</evidence>
<sequence length="187" mass="20976">MSVRLEVPLNCHSKESINQLFEDMPAITSSPLSNVVSMKSQQYSISIEGSGVGKFKEPPVTETVSVKWDEVTKDSLDGAVELSFNFHLTDSKVVAWKSTLWKRRLYVQVPDSGMCDGSKESFLTLLEFAEDELQCSHVIVCFNKNRPDKVALVRTFMFLGFSMLAPGHKLAPSTNEDTLCMIYIIEE</sequence>
<dbReference type="Pfam" id="PF02100">
    <property type="entry name" value="ODC_AZ"/>
    <property type="match status" value="1"/>
</dbReference>
<accession>A0A8X6MZT0</accession>
<evidence type="ECO:0000256" key="1">
    <source>
        <dbReference type="ARBA" id="ARBA00008796"/>
    </source>
</evidence>
<gene>
    <name evidence="5" type="primary">OAZ</name>
    <name evidence="5" type="ORF">NPIL_290021</name>
</gene>
<dbReference type="GO" id="GO:0008073">
    <property type="term" value="F:ornithine decarboxylase inhibitor activity"/>
    <property type="evidence" value="ECO:0007669"/>
    <property type="project" value="InterPro"/>
</dbReference>
<comment type="similarity">
    <text evidence="1">Belongs to the ODC antizyme family.</text>
</comment>